<sequence length="315" mass="36315">MKLLMMSLVVVTMVGVSHADRSYFFPLENSHYHPLDEEHHHGHQEEHHEEHHELQERELHEAVEEEATEEKQLTGPDALFRPRRQLVHYVPQGEEQKEETQKEEAERETDPVVEEEEKNGTEENDFVGSLTTVGLEQQEEEGEEFVTESYAGEVDSAIGLREEETEREENKNVIETGTEETPSEDHEIISDFVRGEELPSSEVEEQEEEGGEGEPDISLSNFYSMFVVPYGSHYYSQPLLPFPMSPSFPSLNSYVMSPMPYPYVSSPQWVYPVSYIPKQPYEEFNAFIALVNEEAENQEIRRGGRLVDGIPRNQL</sequence>
<keyword evidence="2" id="KW-0732">Signal</keyword>
<feature type="signal peptide" evidence="2">
    <location>
        <begin position="1"/>
        <end position="19"/>
    </location>
</feature>
<feature type="compositionally biased region" description="Basic and acidic residues" evidence="1">
    <location>
        <begin position="94"/>
        <end position="110"/>
    </location>
</feature>
<protein>
    <submittedName>
        <fullName evidence="3">Uncharacterized protein</fullName>
    </submittedName>
</protein>
<gene>
    <name evidence="3" type="ORF">Hamer_G009897</name>
</gene>
<evidence type="ECO:0000256" key="1">
    <source>
        <dbReference type="SAM" id="MobiDB-lite"/>
    </source>
</evidence>
<feature type="chain" id="PRO_5035199051" evidence="2">
    <location>
        <begin position="20"/>
        <end position="315"/>
    </location>
</feature>
<dbReference type="AlphaFoldDB" id="A0A8J5NA42"/>
<name>A0A8J5NA42_HOMAM</name>
<proteinExistence type="predicted"/>
<comment type="caution">
    <text evidence="3">The sequence shown here is derived from an EMBL/GenBank/DDBJ whole genome shotgun (WGS) entry which is preliminary data.</text>
</comment>
<evidence type="ECO:0000256" key="2">
    <source>
        <dbReference type="SAM" id="SignalP"/>
    </source>
</evidence>
<feature type="compositionally biased region" description="Acidic residues" evidence="1">
    <location>
        <begin position="202"/>
        <end position="215"/>
    </location>
</feature>
<accession>A0A8J5NA42</accession>
<dbReference type="Proteomes" id="UP000747542">
    <property type="component" value="Unassembled WGS sequence"/>
</dbReference>
<feature type="compositionally biased region" description="Basic and acidic residues" evidence="1">
    <location>
        <begin position="35"/>
        <end position="62"/>
    </location>
</feature>
<dbReference type="EMBL" id="JAHLQT010004633">
    <property type="protein sequence ID" value="KAG7175867.1"/>
    <property type="molecule type" value="Genomic_DNA"/>
</dbReference>
<feature type="region of interest" description="Disordered" evidence="1">
    <location>
        <begin position="194"/>
        <end position="217"/>
    </location>
</feature>
<organism evidence="3 4">
    <name type="scientific">Homarus americanus</name>
    <name type="common">American lobster</name>
    <dbReference type="NCBI Taxonomy" id="6706"/>
    <lineage>
        <taxon>Eukaryota</taxon>
        <taxon>Metazoa</taxon>
        <taxon>Ecdysozoa</taxon>
        <taxon>Arthropoda</taxon>
        <taxon>Crustacea</taxon>
        <taxon>Multicrustacea</taxon>
        <taxon>Malacostraca</taxon>
        <taxon>Eumalacostraca</taxon>
        <taxon>Eucarida</taxon>
        <taxon>Decapoda</taxon>
        <taxon>Pleocyemata</taxon>
        <taxon>Astacidea</taxon>
        <taxon>Nephropoidea</taxon>
        <taxon>Nephropidae</taxon>
        <taxon>Homarus</taxon>
    </lineage>
</organism>
<feature type="region of interest" description="Disordered" evidence="1">
    <location>
        <begin position="35"/>
        <end position="72"/>
    </location>
</feature>
<feature type="region of interest" description="Disordered" evidence="1">
    <location>
        <begin position="88"/>
        <end position="122"/>
    </location>
</feature>
<reference evidence="3" key="1">
    <citation type="journal article" date="2021" name="Sci. Adv.">
        <title>The American lobster genome reveals insights on longevity, neural, and immune adaptations.</title>
        <authorList>
            <person name="Polinski J.M."/>
            <person name="Zimin A.V."/>
            <person name="Clark K.F."/>
            <person name="Kohn A.B."/>
            <person name="Sadowski N."/>
            <person name="Timp W."/>
            <person name="Ptitsyn A."/>
            <person name="Khanna P."/>
            <person name="Romanova D.Y."/>
            <person name="Williams P."/>
            <person name="Greenwood S.J."/>
            <person name="Moroz L.L."/>
            <person name="Walt D.R."/>
            <person name="Bodnar A.G."/>
        </authorList>
    </citation>
    <scope>NUCLEOTIDE SEQUENCE</scope>
    <source>
        <strain evidence="3">GMGI-L3</strain>
    </source>
</reference>
<keyword evidence="4" id="KW-1185">Reference proteome</keyword>
<feature type="compositionally biased region" description="Acidic residues" evidence="1">
    <location>
        <begin position="111"/>
        <end position="122"/>
    </location>
</feature>
<evidence type="ECO:0000313" key="3">
    <source>
        <dbReference type="EMBL" id="KAG7175867.1"/>
    </source>
</evidence>
<evidence type="ECO:0000313" key="4">
    <source>
        <dbReference type="Proteomes" id="UP000747542"/>
    </source>
</evidence>